<protein>
    <submittedName>
        <fullName evidence="1">Unannotated protein</fullName>
    </submittedName>
</protein>
<name>A0A6J6VWC5_9ZZZZ</name>
<evidence type="ECO:0000313" key="3">
    <source>
        <dbReference type="EMBL" id="CAB4891630.1"/>
    </source>
</evidence>
<evidence type="ECO:0000313" key="2">
    <source>
        <dbReference type="EMBL" id="CAB4830597.1"/>
    </source>
</evidence>
<dbReference type="EMBL" id="CAEZYR010000242">
    <property type="protein sequence ID" value="CAB4776932.1"/>
    <property type="molecule type" value="Genomic_DNA"/>
</dbReference>
<evidence type="ECO:0000313" key="1">
    <source>
        <dbReference type="EMBL" id="CAB4776932.1"/>
    </source>
</evidence>
<reference evidence="1" key="1">
    <citation type="submission" date="2020-05" db="EMBL/GenBank/DDBJ databases">
        <authorList>
            <person name="Chiriac C."/>
            <person name="Salcher M."/>
            <person name="Ghai R."/>
            <person name="Kavagutti S V."/>
        </authorList>
    </citation>
    <scope>NUCLEOTIDE SEQUENCE</scope>
</reference>
<gene>
    <name evidence="1" type="ORF">UFOPK2754_03430</name>
    <name evidence="2" type="ORF">UFOPK3139_01424</name>
    <name evidence="3" type="ORF">UFOPK3543_00313</name>
    <name evidence="4" type="ORF">UFOPK3967_01690</name>
</gene>
<dbReference type="EMBL" id="CAFBMH010000006">
    <property type="protein sequence ID" value="CAB4891630.1"/>
    <property type="molecule type" value="Genomic_DNA"/>
</dbReference>
<dbReference type="EMBL" id="CAFABA010000052">
    <property type="protein sequence ID" value="CAB4830597.1"/>
    <property type="molecule type" value="Genomic_DNA"/>
</dbReference>
<sequence>MQNPGRVGPTMMSADTVSGWNLSLTLKSRKLWTELGLIPRYPSVVEGIPATLDGFVAFRWRHPLFDRS</sequence>
<organism evidence="1">
    <name type="scientific">freshwater metagenome</name>
    <dbReference type="NCBI Taxonomy" id="449393"/>
    <lineage>
        <taxon>unclassified sequences</taxon>
        <taxon>metagenomes</taxon>
        <taxon>ecological metagenomes</taxon>
    </lineage>
</organism>
<accession>A0A6J6VWC5</accession>
<dbReference type="AlphaFoldDB" id="A0A6J6VWC5"/>
<evidence type="ECO:0000313" key="4">
    <source>
        <dbReference type="EMBL" id="CAB5002008.1"/>
    </source>
</evidence>
<proteinExistence type="predicted"/>
<dbReference type="EMBL" id="CAFBOS010000103">
    <property type="protein sequence ID" value="CAB5002008.1"/>
    <property type="molecule type" value="Genomic_DNA"/>
</dbReference>